<feature type="region of interest" description="Disordered" evidence="1">
    <location>
        <begin position="32"/>
        <end position="78"/>
    </location>
</feature>
<evidence type="ECO:0000256" key="1">
    <source>
        <dbReference type="SAM" id="MobiDB-lite"/>
    </source>
</evidence>
<feature type="compositionally biased region" description="Pro residues" evidence="1">
    <location>
        <begin position="39"/>
        <end position="66"/>
    </location>
</feature>
<dbReference type="RefSeq" id="XP_037213445.1">
    <property type="nucleotide sequence ID" value="XM_037369889.1"/>
</dbReference>
<feature type="compositionally biased region" description="Basic and acidic residues" evidence="1">
    <location>
        <begin position="269"/>
        <end position="281"/>
    </location>
</feature>
<dbReference type="Pfam" id="PF24016">
    <property type="entry name" value="DUF7330"/>
    <property type="match status" value="1"/>
</dbReference>
<proteinExistence type="predicted"/>
<dbReference type="Proteomes" id="UP000636479">
    <property type="component" value="Unassembled WGS sequence"/>
</dbReference>
<gene>
    <name evidence="3" type="ORF">MIND_01344800</name>
</gene>
<evidence type="ECO:0000313" key="3">
    <source>
        <dbReference type="EMBL" id="KAF7289716.1"/>
    </source>
</evidence>
<reference evidence="3" key="1">
    <citation type="submission" date="2020-05" db="EMBL/GenBank/DDBJ databases">
        <title>Mycena genomes resolve the evolution of fungal bioluminescence.</title>
        <authorList>
            <person name="Tsai I.J."/>
        </authorList>
    </citation>
    <scope>NUCLEOTIDE SEQUENCE</scope>
    <source>
        <strain evidence="3">171206Taipei</strain>
    </source>
</reference>
<sequence length="298" mass="32320">MIIVPEFDLKDPGHASLDAKAVEPQLPSVVNRVEIPYADDPPPAYNAPASPPPPLSPSLAPPPPLDVRPTNHFSLSKPDGRIRGSYVIDPSLKIPAQMLAPLEKDETEKTRRNLSLHTHDGSIDANVWVLSDDGADCKCRGRVRVNVRTEDGNVGLRLHSTAPNAYTPRTPIQLSLRTADGHISLALPRSFTGPLTIRLADGRKRFSPAFSAATTVFSESHGVSRCFVGDFANSGWADAPGDWTGDEAEVVSDDGGLRIEFDDEKREKEICREEERSENGKGKGKGKAKGLFGRLMST</sequence>
<evidence type="ECO:0000259" key="2">
    <source>
        <dbReference type="Pfam" id="PF24016"/>
    </source>
</evidence>
<accession>A0A8H6RZ86</accession>
<dbReference type="EMBL" id="JACAZF010000016">
    <property type="protein sequence ID" value="KAF7289716.1"/>
    <property type="molecule type" value="Genomic_DNA"/>
</dbReference>
<dbReference type="GeneID" id="59352405"/>
<keyword evidence="4" id="KW-1185">Reference proteome</keyword>
<comment type="caution">
    <text evidence="3">The sequence shown here is derived from an EMBL/GenBank/DDBJ whole genome shotgun (WGS) entry which is preliminary data.</text>
</comment>
<name>A0A8H6RZ86_9AGAR</name>
<dbReference type="OrthoDB" id="5289249at2759"/>
<dbReference type="InterPro" id="IPR055754">
    <property type="entry name" value="DUF7330"/>
</dbReference>
<feature type="domain" description="DUF7330" evidence="2">
    <location>
        <begin position="71"/>
        <end position="264"/>
    </location>
</feature>
<feature type="region of interest" description="Disordered" evidence="1">
    <location>
        <begin position="269"/>
        <end position="298"/>
    </location>
</feature>
<dbReference type="AlphaFoldDB" id="A0A8H6RZ86"/>
<protein>
    <recommendedName>
        <fullName evidence="2">DUF7330 domain-containing protein</fullName>
    </recommendedName>
</protein>
<evidence type="ECO:0000313" key="4">
    <source>
        <dbReference type="Proteomes" id="UP000636479"/>
    </source>
</evidence>
<organism evidence="3 4">
    <name type="scientific">Mycena indigotica</name>
    <dbReference type="NCBI Taxonomy" id="2126181"/>
    <lineage>
        <taxon>Eukaryota</taxon>
        <taxon>Fungi</taxon>
        <taxon>Dikarya</taxon>
        <taxon>Basidiomycota</taxon>
        <taxon>Agaricomycotina</taxon>
        <taxon>Agaricomycetes</taxon>
        <taxon>Agaricomycetidae</taxon>
        <taxon>Agaricales</taxon>
        <taxon>Marasmiineae</taxon>
        <taxon>Mycenaceae</taxon>
        <taxon>Mycena</taxon>
    </lineage>
</organism>